<reference evidence="1 2" key="1">
    <citation type="submission" date="2018-01" db="EMBL/GenBank/DDBJ databases">
        <title>Complete genome sequence of Salinigranum rubrum GX10T, an extremely halophilic archaeon isolated from a marine solar saltern.</title>
        <authorList>
            <person name="Han S."/>
        </authorList>
    </citation>
    <scope>NUCLEOTIDE SEQUENCE [LARGE SCALE GENOMIC DNA]</scope>
    <source>
        <strain evidence="1 2">GX10</strain>
    </source>
</reference>
<protein>
    <recommendedName>
        <fullName evidence="3">Small CPxCG-related zinc finger protein</fullName>
    </recommendedName>
</protein>
<dbReference type="AlphaFoldDB" id="A0A2I8VPP2"/>
<dbReference type="KEGG" id="srub:C2R22_05720"/>
<proteinExistence type="predicted"/>
<evidence type="ECO:0000313" key="2">
    <source>
        <dbReference type="Proteomes" id="UP000236584"/>
    </source>
</evidence>
<dbReference type="EMBL" id="CP026309">
    <property type="protein sequence ID" value="AUV83893.1"/>
    <property type="molecule type" value="Genomic_DNA"/>
</dbReference>
<organism evidence="1 2">
    <name type="scientific">Salinigranum rubrum</name>
    <dbReference type="NCBI Taxonomy" id="755307"/>
    <lineage>
        <taxon>Archaea</taxon>
        <taxon>Methanobacteriati</taxon>
        <taxon>Methanobacteriota</taxon>
        <taxon>Stenosarchaea group</taxon>
        <taxon>Halobacteria</taxon>
        <taxon>Halobacteriales</taxon>
        <taxon>Haloferacaceae</taxon>
        <taxon>Salinigranum</taxon>
    </lineage>
</organism>
<dbReference type="Proteomes" id="UP000236584">
    <property type="component" value="Chromosome"/>
</dbReference>
<accession>A0A2I8VPP2</accession>
<keyword evidence="2" id="KW-1185">Reference proteome</keyword>
<evidence type="ECO:0000313" key="1">
    <source>
        <dbReference type="EMBL" id="AUV83893.1"/>
    </source>
</evidence>
<evidence type="ECO:0008006" key="3">
    <source>
        <dbReference type="Google" id="ProtNLM"/>
    </source>
</evidence>
<name>A0A2I8VPP2_9EURY</name>
<sequence>MSLGVETPDSRCLHCGAHVSPAFARVHGDNQDRAHRCTRCDSHIRIAKGSAAGLAVTVPDPEIAEGRHGGDSS</sequence>
<dbReference type="Pfam" id="PF24444">
    <property type="entry name" value="DUF7563"/>
    <property type="match status" value="1"/>
</dbReference>
<dbReference type="InterPro" id="IPR055985">
    <property type="entry name" value="DUF7563"/>
</dbReference>
<gene>
    <name evidence="1" type="ORF">C2R22_05720</name>
</gene>